<proteinExistence type="predicted"/>
<name>A0ACB8DMM4_DERSI</name>
<accession>A0ACB8DMM4</accession>
<dbReference type="EMBL" id="CM023479">
    <property type="protein sequence ID" value="KAH7973782.1"/>
    <property type="molecule type" value="Genomic_DNA"/>
</dbReference>
<dbReference type="Proteomes" id="UP000821865">
    <property type="component" value="Chromosome 10"/>
</dbReference>
<reference evidence="1" key="1">
    <citation type="submission" date="2020-05" db="EMBL/GenBank/DDBJ databases">
        <title>Large-scale comparative analyses of tick genomes elucidate their genetic diversity and vector capacities.</title>
        <authorList>
            <person name="Jia N."/>
            <person name="Wang J."/>
            <person name="Shi W."/>
            <person name="Du L."/>
            <person name="Sun Y."/>
            <person name="Zhan W."/>
            <person name="Jiang J."/>
            <person name="Wang Q."/>
            <person name="Zhang B."/>
            <person name="Ji P."/>
            <person name="Sakyi L.B."/>
            <person name="Cui X."/>
            <person name="Yuan T."/>
            <person name="Jiang B."/>
            <person name="Yang W."/>
            <person name="Lam T.T.-Y."/>
            <person name="Chang Q."/>
            <person name="Ding S."/>
            <person name="Wang X."/>
            <person name="Zhu J."/>
            <person name="Ruan X."/>
            <person name="Zhao L."/>
            <person name="Wei J."/>
            <person name="Que T."/>
            <person name="Du C."/>
            <person name="Cheng J."/>
            <person name="Dai P."/>
            <person name="Han X."/>
            <person name="Huang E."/>
            <person name="Gao Y."/>
            <person name="Liu J."/>
            <person name="Shao H."/>
            <person name="Ye R."/>
            <person name="Li L."/>
            <person name="Wei W."/>
            <person name="Wang X."/>
            <person name="Wang C."/>
            <person name="Yang T."/>
            <person name="Huo Q."/>
            <person name="Li W."/>
            <person name="Guo W."/>
            <person name="Chen H."/>
            <person name="Zhou L."/>
            <person name="Ni X."/>
            <person name="Tian J."/>
            <person name="Zhou Y."/>
            <person name="Sheng Y."/>
            <person name="Liu T."/>
            <person name="Pan Y."/>
            <person name="Xia L."/>
            <person name="Li J."/>
            <person name="Zhao F."/>
            <person name="Cao W."/>
        </authorList>
    </citation>
    <scope>NUCLEOTIDE SEQUENCE</scope>
    <source>
        <strain evidence="1">Dsil-2018</strain>
    </source>
</reference>
<organism evidence="1 2">
    <name type="scientific">Dermacentor silvarum</name>
    <name type="common">Tick</name>
    <dbReference type="NCBI Taxonomy" id="543639"/>
    <lineage>
        <taxon>Eukaryota</taxon>
        <taxon>Metazoa</taxon>
        <taxon>Ecdysozoa</taxon>
        <taxon>Arthropoda</taxon>
        <taxon>Chelicerata</taxon>
        <taxon>Arachnida</taxon>
        <taxon>Acari</taxon>
        <taxon>Parasitiformes</taxon>
        <taxon>Ixodida</taxon>
        <taxon>Ixodoidea</taxon>
        <taxon>Ixodidae</taxon>
        <taxon>Rhipicephalinae</taxon>
        <taxon>Dermacentor</taxon>
    </lineage>
</organism>
<sequence>MSSVHMAPLQRHHNRAAAGLDVYCDVIGERKDCGICLRMLLTQRRFQKTQQQYCDVAERACLRYSAERQRKPTSSDTGAANAPPLICEEASMAAVTSTRVDRPGLPGTSTPQAEKNNSFEKNYRVGALLGKGGFGTVYAGTRNRDNLAVAIKHVSRDKVTEWGTISGQRVPLEIVLLRRVDHVPGVIRLLDWYERPDSFILIMERPEVVKDLFDYITEKGVLEETLSRLFFKQIVQCVIACHKAGVIHRDIKDENILVNLKTLSVNLIDFGSGAFLREGFYTDFDGTRVYSPPEWIQRSRYNGRAATVWSLGILLYDMVCGDIPFEQDEQILRAELHFRRKLSPMCEDLIRRCLALVPAERPTLEEILEHEWMVADDLNSTVSENIPVRCARGEQSSLDQNSTGSQDSICI</sequence>
<evidence type="ECO:0000313" key="1">
    <source>
        <dbReference type="EMBL" id="KAH7973782.1"/>
    </source>
</evidence>
<comment type="caution">
    <text evidence="1">The sequence shown here is derived from an EMBL/GenBank/DDBJ whole genome shotgun (WGS) entry which is preliminary data.</text>
</comment>
<keyword evidence="2" id="KW-1185">Reference proteome</keyword>
<evidence type="ECO:0000313" key="2">
    <source>
        <dbReference type="Proteomes" id="UP000821865"/>
    </source>
</evidence>
<protein>
    <submittedName>
        <fullName evidence="1">Uncharacterized protein</fullName>
    </submittedName>
</protein>
<gene>
    <name evidence="1" type="ORF">HPB49_005293</name>
</gene>